<protein>
    <submittedName>
        <fullName evidence="2">Uncharacterized protein</fullName>
    </submittedName>
</protein>
<comment type="caution">
    <text evidence="2">The sequence shown here is derived from an EMBL/GenBank/DDBJ whole genome shotgun (WGS) entry which is preliminary data.</text>
</comment>
<feature type="region of interest" description="Disordered" evidence="1">
    <location>
        <begin position="255"/>
        <end position="290"/>
    </location>
</feature>
<proteinExistence type="predicted"/>
<feature type="region of interest" description="Disordered" evidence="1">
    <location>
        <begin position="1"/>
        <end position="21"/>
    </location>
</feature>
<reference evidence="2 3" key="1">
    <citation type="submission" date="2017-12" db="EMBL/GenBank/DDBJ databases">
        <title>Comparative genomics of Botrytis spp.</title>
        <authorList>
            <person name="Valero-Jimenez C.A."/>
            <person name="Tapia P."/>
            <person name="Veloso J."/>
            <person name="Silva-Moreno E."/>
            <person name="Staats M."/>
            <person name="Valdes J.H."/>
            <person name="Van Kan J.A.L."/>
        </authorList>
    </citation>
    <scope>NUCLEOTIDE SEQUENCE [LARGE SCALE GENOMIC DNA]</scope>
    <source>
        <strain evidence="2 3">Be9601</strain>
    </source>
</reference>
<dbReference type="AlphaFoldDB" id="A0A4Z1JRK7"/>
<evidence type="ECO:0000256" key="1">
    <source>
        <dbReference type="SAM" id="MobiDB-lite"/>
    </source>
</evidence>
<dbReference type="Proteomes" id="UP000297229">
    <property type="component" value="Unassembled WGS sequence"/>
</dbReference>
<dbReference type="EMBL" id="PQXM01000516">
    <property type="protein sequence ID" value="TGO71883.1"/>
    <property type="molecule type" value="Genomic_DNA"/>
</dbReference>
<organism evidence="2 3">
    <name type="scientific">Botrytis elliptica</name>
    <dbReference type="NCBI Taxonomy" id="278938"/>
    <lineage>
        <taxon>Eukaryota</taxon>
        <taxon>Fungi</taxon>
        <taxon>Dikarya</taxon>
        <taxon>Ascomycota</taxon>
        <taxon>Pezizomycotina</taxon>
        <taxon>Leotiomycetes</taxon>
        <taxon>Helotiales</taxon>
        <taxon>Sclerotiniaceae</taxon>
        <taxon>Botrytis</taxon>
    </lineage>
</organism>
<sequence>MNPTSAMTDLKDSSSSTGNVFVPSKRTIDRQTPRLTLLIGTIMCYTWHTIKFLCDFEDRARPGKTHVYSKTHNLAQQWQGCDKNKDRNLRHISFFETETRRPCENSVRVLASKICPDCSAKYGRSITERITSHTRTIIYLLEKAGGIDTEITGPELMKGDVFHAVVKYHSYLSDVAHTHTYDRRHPDHPPDPENDNESERIYLHALIDLENQILNERYIQERKPDGGDRGIIRELFYQQVRARIERHRISVPWSIKTQDKAKSWPPQSESWPPQSEGWPPQSNRRPPQSK</sequence>
<name>A0A4Z1JRK7_9HELO</name>
<feature type="compositionally biased region" description="Low complexity" evidence="1">
    <location>
        <begin position="263"/>
        <end position="276"/>
    </location>
</feature>
<feature type="compositionally biased region" description="Polar residues" evidence="1">
    <location>
        <begin position="1"/>
        <end position="19"/>
    </location>
</feature>
<accession>A0A4Z1JRK7</accession>
<evidence type="ECO:0000313" key="3">
    <source>
        <dbReference type="Proteomes" id="UP000297229"/>
    </source>
</evidence>
<feature type="compositionally biased region" description="Polar residues" evidence="1">
    <location>
        <begin position="280"/>
        <end position="290"/>
    </location>
</feature>
<keyword evidence="3" id="KW-1185">Reference proteome</keyword>
<gene>
    <name evidence="2" type="ORF">BELL_0518g00100</name>
</gene>
<evidence type="ECO:0000313" key="2">
    <source>
        <dbReference type="EMBL" id="TGO71883.1"/>
    </source>
</evidence>